<dbReference type="Proteomes" id="UP000007472">
    <property type="component" value="Chromosome"/>
</dbReference>
<dbReference type="GO" id="GO:0005737">
    <property type="term" value="C:cytoplasm"/>
    <property type="evidence" value="ECO:0007669"/>
    <property type="project" value="TreeGrafter"/>
</dbReference>
<dbReference type="SUPFAM" id="SSF53335">
    <property type="entry name" value="S-adenosyl-L-methionine-dependent methyltransferases"/>
    <property type="match status" value="1"/>
</dbReference>
<dbReference type="GO" id="GO:0004719">
    <property type="term" value="F:protein-L-isoaspartate (D-aspartate) O-methyltransferase activity"/>
    <property type="evidence" value="ECO:0007669"/>
    <property type="project" value="InterPro"/>
</dbReference>
<dbReference type="EMBL" id="CP002456">
    <property type="protein sequence ID" value="ADU91803.1"/>
    <property type="molecule type" value="Genomic_DNA"/>
</dbReference>
<evidence type="ECO:0000313" key="5">
    <source>
        <dbReference type="Proteomes" id="UP000007472"/>
    </source>
</evidence>
<dbReference type="AlphaFoldDB" id="A0A654KH82"/>
<evidence type="ECO:0000313" key="4">
    <source>
        <dbReference type="EMBL" id="ADU91803.1"/>
    </source>
</evidence>
<dbReference type="PANTHER" id="PTHR11579:SF18">
    <property type="entry name" value="PROTEIN-L-ISOASPARTATE O-METHYLTRANSFERASE"/>
    <property type="match status" value="1"/>
</dbReference>
<dbReference type="CDD" id="cd02440">
    <property type="entry name" value="AdoMet_MTases"/>
    <property type="match status" value="1"/>
</dbReference>
<name>A0A654KH82_TAYEM</name>
<dbReference type="KEGG" id="teq:TEQUI_0865"/>
<dbReference type="InterPro" id="IPR029063">
    <property type="entry name" value="SAM-dependent_MTases_sf"/>
</dbReference>
<comment type="similarity">
    <text evidence="1">Belongs to the methyltransferase superfamily. L-isoaspartyl/D-aspartyl protein methyltransferase family.</text>
</comment>
<proteinExistence type="inferred from homology"/>
<keyword evidence="4" id="KW-0808">Transferase</keyword>
<evidence type="ECO:0000256" key="1">
    <source>
        <dbReference type="ARBA" id="ARBA00005369"/>
    </source>
</evidence>
<dbReference type="PANTHER" id="PTHR11579">
    <property type="entry name" value="PROTEIN-L-ISOASPARTATE O-METHYLTRANSFERASE"/>
    <property type="match status" value="1"/>
</dbReference>
<evidence type="ECO:0000256" key="3">
    <source>
        <dbReference type="ARBA" id="ARBA00030757"/>
    </source>
</evidence>
<gene>
    <name evidence="4" type="ordered locus">TEQUI_0865</name>
</gene>
<dbReference type="GO" id="GO:0032259">
    <property type="term" value="P:methylation"/>
    <property type="evidence" value="ECO:0007669"/>
    <property type="project" value="UniProtKB-KW"/>
</dbReference>
<dbReference type="Pfam" id="PF01135">
    <property type="entry name" value="PCMT"/>
    <property type="match status" value="1"/>
</dbReference>
<protein>
    <recommendedName>
        <fullName evidence="2">Protein-L-isoaspartate O-methyltransferase</fullName>
    </recommendedName>
    <alternativeName>
        <fullName evidence="3">Protein L-isoaspartyl methyltransferase</fullName>
    </alternativeName>
</protein>
<reference evidence="4 5" key="1">
    <citation type="journal article" date="2011" name="J. Bacteriol.">
        <title>Genome sequence of Taylorella equigenitalis MCE9, the causative agent of contagious equine metritis.</title>
        <authorList>
            <person name="Hebert L."/>
            <person name="Moumen B."/>
            <person name="Duquesne F."/>
            <person name="Breuil M.F."/>
            <person name="Laugier C."/>
            <person name="Batto J.M."/>
            <person name="Renault P."/>
            <person name="Petry S."/>
        </authorList>
    </citation>
    <scope>NUCLEOTIDE SEQUENCE [LARGE SCALE GENOMIC DNA]</scope>
    <source>
        <strain evidence="4 5">MCE9</strain>
    </source>
</reference>
<organism evidence="4 5">
    <name type="scientific">Taylorella equigenitalis (strain MCE9)</name>
    <dbReference type="NCBI Taxonomy" id="937774"/>
    <lineage>
        <taxon>Bacteria</taxon>
        <taxon>Pseudomonadati</taxon>
        <taxon>Pseudomonadota</taxon>
        <taxon>Betaproteobacteria</taxon>
        <taxon>Burkholderiales</taxon>
        <taxon>Alcaligenaceae</taxon>
        <taxon>Taylorella</taxon>
    </lineage>
</organism>
<accession>A0A654KH82</accession>
<evidence type="ECO:0000256" key="2">
    <source>
        <dbReference type="ARBA" id="ARBA00013346"/>
    </source>
</evidence>
<sequence>MSSLNSLLEKSRINMILQQIKPAGVLDERVLNALLGLSREAFVAPEFVTVAYSDTSIPIVVNGEPSGEHMLTPITEARIAQSLSLLPTDTCLEIGTGSGFQAALLSRLCTEVESVEINPNIANFAMENLARNHISNVRVQIGDASSGWGTREYNAIAITGSCPKLPDALKYQLSVGGRLVGFIGTPPVIEMKLITRMSASEFDEVNLTETVIEKLHGSAFVESEFIF</sequence>
<dbReference type="InterPro" id="IPR000682">
    <property type="entry name" value="PCMT"/>
</dbReference>
<dbReference type="Gene3D" id="3.40.50.150">
    <property type="entry name" value="Vaccinia Virus protein VP39"/>
    <property type="match status" value="1"/>
</dbReference>
<keyword evidence="4" id="KW-0489">Methyltransferase</keyword>